<feature type="domain" description="BTB" evidence="4">
    <location>
        <begin position="61"/>
        <end position="158"/>
    </location>
</feature>
<evidence type="ECO:0000256" key="3">
    <source>
        <dbReference type="SAM" id="MobiDB-lite"/>
    </source>
</evidence>
<sequence length="1112" mass="126362">MSSSSDTELETSSYTDSETSPDTESEISSNSIPESEMICHESLFPASFNRFCKFREESKGIDVVIKSGSLRFEAHKLVLASAIPYFEAHLMTSWKNGAEISLDIPGVDPEIIISVIKWAYTGEIELTNETAQSILVAAQYLGCEQVVTACFDFIERRMSTENVLDVLQLAERIFRPDLERRARQYIDRYFCDFYQLPVWTTAPAKLVMSILGSSDLYVKEEATVWSAFKIWLEANPSCEDKLVHEMLSQVRLHLLPPQFLQDEVLTFDLISSNAQCCALIDQAKEPKMKKRKRKISQVNMVGNGNDAERLKPRWCSHLENDIYILTTWPEKIENGCGFFQENYQFVRFDPDSKKCKTMPPMKHCWTEFGVAVLDGMIYAIGGNYSGKAAERFDPKKGKWESIASMISERYWPACCAMNGRIYVSGGGKTSPVNECYDPEKNIWQEIPSMKTYRSSAAAASFEDKMYVTGGYGDFSGIPHLDSVEVFDGKKWTEAPPMLSPRAGHGSLVFQGQLWVIGGETGPNPMRDCEQFNFNSQQWTRVQFREESKGVDVVIKSGSLRFEAHKLVLASAFPYFETQLMSSWKNGAEISLDIPGVDPEIIISVIEWAYTGEIELTNETAQSILVAAQYLGCEQVVTACFDFIERRMSTENVLDVLQLAERIFRPDLERRARQYIDRYFCDFYQLPVWTTAPAKLVMSILGSSDLYVKDETTVWSAFKIWLVANPSCEDKVVYQMLSRVRLHLLPSEFLRDEVLTFDLISSNAQCCALIDQAKKPKMKKRKRKISQVKMVENAIVGERLKPRWCSHLENDIYILTTWTEEIENGCEFFRETYQFVLFDPDSQVKFCVSMSFIDKKCKSMPPMEKYDSNFGLAVLNGMIYVLGEIAERFDPKKGKWESIASMICKRFSPACCAMNGRIYVSGGNSRREDPSPVNECYDPEKNVWEEIPSMKMYRESAAAASFEDKMYVTGGYDSCGLYSPRFDSVEVFDGKKWTEAPPMLSARAGHGSLIFQGKLWVVGGENGPHVRRSCEQFNFDSQQWTRVQKMNFGRLHPGVAMTGNRLFVLEGDRGIGDSFEIFDPENGWSSSNFKCRKPSSACVQVAAIPKNCSVLRF</sequence>
<feature type="domain" description="BACK" evidence="5">
    <location>
        <begin position="163"/>
        <end position="265"/>
    </location>
</feature>
<evidence type="ECO:0000259" key="5">
    <source>
        <dbReference type="SMART" id="SM00875"/>
    </source>
</evidence>
<dbReference type="Pfam" id="PF07707">
    <property type="entry name" value="BACK"/>
    <property type="match status" value="2"/>
</dbReference>
<dbReference type="SMART" id="SM00875">
    <property type="entry name" value="BACK"/>
    <property type="match status" value="2"/>
</dbReference>
<dbReference type="Gene3D" id="1.25.40.420">
    <property type="match status" value="2"/>
</dbReference>
<accession>A0ABN7T8X8</accession>
<dbReference type="Pfam" id="PF01344">
    <property type="entry name" value="Kelch_1"/>
    <property type="match status" value="4"/>
</dbReference>
<evidence type="ECO:0000256" key="1">
    <source>
        <dbReference type="ARBA" id="ARBA00022441"/>
    </source>
</evidence>
<feature type="region of interest" description="Disordered" evidence="3">
    <location>
        <begin position="1"/>
        <end position="32"/>
    </location>
</feature>
<proteinExistence type="predicted"/>
<dbReference type="InterPro" id="IPR011333">
    <property type="entry name" value="SKP1/BTB/POZ_sf"/>
</dbReference>
<reference evidence="6 7" key="1">
    <citation type="submission" date="2021-04" db="EMBL/GenBank/DDBJ databases">
        <authorList>
            <person name="Bliznina A."/>
        </authorList>
    </citation>
    <scope>NUCLEOTIDE SEQUENCE [LARGE SCALE GENOMIC DNA]</scope>
</reference>
<dbReference type="InterPro" id="IPR006652">
    <property type="entry name" value="Kelch_1"/>
</dbReference>
<dbReference type="PANTHER" id="PTHR24412">
    <property type="entry name" value="KELCH PROTEIN"/>
    <property type="match status" value="1"/>
</dbReference>
<evidence type="ECO:0000313" key="6">
    <source>
        <dbReference type="EMBL" id="CAG5113904.1"/>
    </source>
</evidence>
<evidence type="ECO:0000259" key="4">
    <source>
        <dbReference type="SMART" id="SM00225"/>
    </source>
</evidence>
<dbReference type="InterPro" id="IPR011705">
    <property type="entry name" value="BACK"/>
</dbReference>
<evidence type="ECO:0000313" key="7">
    <source>
        <dbReference type="Proteomes" id="UP001158576"/>
    </source>
</evidence>
<dbReference type="Pfam" id="PF24681">
    <property type="entry name" value="Kelch_KLHDC2_KLHL20_DRC7"/>
    <property type="match status" value="1"/>
</dbReference>
<dbReference type="Gene3D" id="3.30.710.10">
    <property type="entry name" value="Potassium Channel Kv1.1, Chain A"/>
    <property type="match status" value="2"/>
</dbReference>
<dbReference type="SUPFAM" id="SSF54695">
    <property type="entry name" value="POZ domain"/>
    <property type="match status" value="2"/>
</dbReference>
<feature type="compositionally biased region" description="Low complexity" evidence="3">
    <location>
        <begin position="1"/>
        <end position="18"/>
    </location>
</feature>
<feature type="domain" description="BACK" evidence="5">
    <location>
        <begin position="652"/>
        <end position="754"/>
    </location>
</feature>
<dbReference type="SMART" id="SM00225">
    <property type="entry name" value="BTB"/>
    <property type="match status" value="2"/>
</dbReference>
<dbReference type="Gene3D" id="2.120.10.80">
    <property type="entry name" value="Kelch-type beta propeller"/>
    <property type="match status" value="2"/>
</dbReference>
<organism evidence="6 7">
    <name type="scientific">Oikopleura dioica</name>
    <name type="common">Tunicate</name>
    <dbReference type="NCBI Taxonomy" id="34765"/>
    <lineage>
        <taxon>Eukaryota</taxon>
        <taxon>Metazoa</taxon>
        <taxon>Chordata</taxon>
        <taxon>Tunicata</taxon>
        <taxon>Appendicularia</taxon>
        <taxon>Copelata</taxon>
        <taxon>Oikopleuridae</taxon>
        <taxon>Oikopleura</taxon>
    </lineage>
</organism>
<dbReference type="PANTHER" id="PTHR24412:SF489">
    <property type="entry name" value="RING FINGER DOMAIN AND KELCH REPEAT-CONTAINING PROTEIN DDB_G0271372"/>
    <property type="match status" value="1"/>
</dbReference>
<evidence type="ECO:0000256" key="2">
    <source>
        <dbReference type="ARBA" id="ARBA00022737"/>
    </source>
</evidence>
<keyword evidence="1" id="KW-0880">Kelch repeat</keyword>
<dbReference type="InterPro" id="IPR015915">
    <property type="entry name" value="Kelch-typ_b-propeller"/>
</dbReference>
<name>A0ABN7T8X8_OIKDI</name>
<dbReference type="Proteomes" id="UP001158576">
    <property type="component" value="Chromosome 2"/>
</dbReference>
<keyword evidence="7" id="KW-1185">Reference proteome</keyword>
<protein>
    <submittedName>
        <fullName evidence="6">Oidioi.mRNA.OKI2018_I69.chr2.g7994.t1.cds</fullName>
    </submittedName>
</protein>
<keyword evidence="2" id="KW-0677">Repeat</keyword>
<dbReference type="Pfam" id="PF00651">
    <property type="entry name" value="BTB"/>
    <property type="match status" value="2"/>
</dbReference>
<dbReference type="InterPro" id="IPR000210">
    <property type="entry name" value="BTB/POZ_dom"/>
</dbReference>
<gene>
    <name evidence="6" type="ORF">OKIOD_LOCUS16759</name>
</gene>
<dbReference type="SUPFAM" id="SSF117281">
    <property type="entry name" value="Kelch motif"/>
    <property type="match status" value="2"/>
</dbReference>
<feature type="domain" description="BTB" evidence="4">
    <location>
        <begin position="550"/>
        <end position="647"/>
    </location>
</feature>
<dbReference type="EMBL" id="OU015567">
    <property type="protein sequence ID" value="CAG5113904.1"/>
    <property type="molecule type" value="Genomic_DNA"/>
</dbReference>
<dbReference type="SMART" id="SM00612">
    <property type="entry name" value="Kelch"/>
    <property type="match status" value="8"/>
</dbReference>